<dbReference type="InterPro" id="IPR004680">
    <property type="entry name" value="Cit_transptr-like_dom"/>
</dbReference>
<reference evidence="8" key="2">
    <citation type="submission" date="2023-03" db="EMBL/GenBank/DDBJ databases">
        <authorList>
            <person name="Zhang Z."/>
        </authorList>
    </citation>
    <scope>NUCLEOTIDE SEQUENCE</scope>
    <source>
        <strain evidence="8">DSA</strain>
    </source>
</reference>
<evidence type="ECO:0000256" key="4">
    <source>
        <dbReference type="ARBA" id="ARBA00022989"/>
    </source>
</evidence>
<evidence type="ECO:0000256" key="3">
    <source>
        <dbReference type="ARBA" id="ARBA00022692"/>
    </source>
</evidence>
<keyword evidence="4 6" id="KW-1133">Transmembrane helix</keyword>
<feature type="transmembrane region" description="Helical" evidence="6">
    <location>
        <begin position="342"/>
        <end position="361"/>
    </location>
</feature>
<feature type="transmembrane region" description="Helical" evidence="6">
    <location>
        <begin position="386"/>
        <end position="416"/>
    </location>
</feature>
<accession>A0AAW7ZBK6</accession>
<evidence type="ECO:0000256" key="6">
    <source>
        <dbReference type="SAM" id="Phobius"/>
    </source>
</evidence>
<feature type="transmembrane region" description="Helical" evidence="6">
    <location>
        <begin position="278"/>
        <end position="296"/>
    </location>
</feature>
<dbReference type="PANTHER" id="PTHR10283">
    <property type="entry name" value="SOLUTE CARRIER FAMILY 13 MEMBER"/>
    <property type="match status" value="1"/>
</dbReference>
<keyword evidence="5 6" id="KW-0472">Membrane</keyword>
<keyword evidence="3 6" id="KW-0812">Transmembrane</keyword>
<evidence type="ECO:0000256" key="5">
    <source>
        <dbReference type="ARBA" id="ARBA00023136"/>
    </source>
</evidence>
<keyword evidence="9" id="KW-1185">Reference proteome</keyword>
<feature type="transmembrane region" description="Helical" evidence="6">
    <location>
        <begin position="302"/>
        <end position="322"/>
    </location>
</feature>
<comment type="caution">
    <text evidence="8">The sequence shown here is derived from an EMBL/GenBank/DDBJ whole genome shotgun (WGS) entry which is preliminary data.</text>
</comment>
<dbReference type="RefSeq" id="WP_304541675.1">
    <property type="nucleotide sequence ID" value="NZ_JARPTC010000006.1"/>
</dbReference>
<evidence type="ECO:0000256" key="1">
    <source>
        <dbReference type="ARBA" id="ARBA00004141"/>
    </source>
</evidence>
<dbReference type="Pfam" id="PF03600">
    <property type="entry name" value="CitMHS"/>
    <property type="match status" value="1"/>
</dbReference>
<keyword evidence="2" id="KW-0813">Transport</keyword>
<evidence type="ECO:0000313" key="9">
    <source>
        <dbReference type="Proteomes" id="UP001172911"/>
    </source>
</evidence>
<evidence type="ECO:0000256" key="2">
    <source>
        <dbReference type="ARBA" id="ARBA00022448"/>
    </source>
</evidence>
<feature type="transmembrane region" description="Helical" evidence="6">
    <location>
        <begin position="132"/>
        <end position="149"/>
    </location>
</feature>
<feature type="transmembrane region" description="Helical" evidence="6">
    <location>
        <begin position="99"/>
        <end position="120"/>
    </location>
</feature>
<evidence type="ECO:0000313" key="8">
    <source>
        <dbReference type="EMBL" id="MDO7786610.1"/>
    </source>
</evidence>
<comment type="subcellular location">
    <subcellularLocation>
        <location evidence="1">Membrane</location>
        <topology evidence="1">Multi-pass membrane protein</topology>
    </subcellularLocation>
</comment>
<gene>
    <name evidence="8" type="ORF">P6N53_05160</name>
</gene>
<dbReference type="GO" id="GO:0022857">
    <property type="term" value="F:transmembrane transporter activity"/>
    <property type="evidence" value="ECO:0007669"/>
    <property type="project" value="UniProtKB-ARBA"/>
</dbReference>
<feature type="transmembrane region" description="Helical" evidence="6">
    <location>
        <begin position="472"/>
        <end position="492"/>
    </location>
</feature>
<feature type="transmembrane region" description="Helical" evidence="6">
    <location>
        <begin position="182"/>
        <end position="203"/>
    </location>
</feature>
<dbReference type="AlphaFoldDB" id="A0AAW7ZBK6"/>
<proteinExistence type="predicted"/>
<dbReference type="Proteomes" id="UP001172911">
    <property type="component" value="Unassembled WGS sequence"/>
</dbReference>
<protein>
    <submittedName>
        <fullName evidence="8">SLC13 family permease</fullName>
    </submittedName>
</protein>
<dbReference type="EMBL" id="JARPTC010000006">
    <property type="protein sequence ID" value="MDO7786610.1"/>
    <property type="molecule type" value="Genomic_DNA"/>
</dbReference>
<name>A0AAW7ZBK6_9FIRM</name>
<feature type="domain" description="Citrate transporter-like" evidence="7">
    <location>
        <begin position="60"/>
        <end position="434"/>
    </location>
</feature>
<organism evidence="8 9">
    <name type="scientific">Desulforamulus aquiferis</name>
    <dbReference type="NCBI Taxonomy" id="1397668"/>
    <lineage>
        <taxon>Bacteria</taxon>
        <taxon>Bacillati</taxon>
        <taxon>Bacillota</taxon>
        <taxon>Clostridia</taxon>
        <taxon>Eubacteriales</taxon>
        <taxon>Peptococcaceae</taxon>
        <taxon>Desulforamulus</taxon>
    </lineage>
</organism>
<evidence type="ECO:0000259" key="7">
    <source>
        <dbReference type="Pfam" id="PF03600"/>
    </source>
</evidence>
<feature type="transmembrane region" description="Helical" evidence="6">
    <location>
        <begin position="50"/>
        <end position="79"/>
    </location>
</feature>
<feature type="transmembrane region" description="Helical" evidence="6">
    <location>
        <begin position="223"/>
        <end position="245"/>
    </location>
</feature>
<dbReference type="GO" id="GO:0005886">
    <property type="term" value="C:plasma membrane"/>
    <property type="evidence" value="ECO:0007669"/>
    <property type="project" value="TreeGrafter"/>
</dbReference>
<reference evidence="8" key="1">
    <citation type="journal article" date="2023" name="J. Hazard. Mater.">
        <title>Anaerobic biodegradation of pyrene and benzo[a]pyrene by a new sulfate-reducing Desulforamulus aquiferis strain DSA.</title>
        <authorList>
            <person name="Zhang Z."/>
            <person name="Sun J."/>
            <person name="Gong X."/>
            <person name="Wang C."/>
            <person name="Wang H."/>
        </authorList>
    </citation>
    <scope>NUCLEOTIDE SEQUENCE</scope>
    <source>
        <strain evidence="8">DSA</strain>
    </source>
</reference>
<feature type="transmembrane region" description="Helical" evidence="6">
    <location>
        <begin position="20"/>
        <end position="38"/>
    </location>
</feature>
<sequence length="493" mass="54038">MNKTISASVAQTAPPNNTLYYIHCVIGLLFMFGFGSLAPFEPITPVGMQVLGVFIGLIYLWSFVSILWPSLLGIVALSITEYASLKEVLMSSFGDTVPVLVLFAMILFGAIQHAGVTQYISRWFLTRKMINGRPVIFSFIFIYTAYVLAALSANILPALLLMWSILYNVLKDVGYKKGDKYTAIMVVGTMFGAISGQAAKPFTGSALMIVGSFEKVTKTQLDYLPYMVFGFVMCSLGIVIYSLLIKFVFRPDMSKIANINTERFEQDKLPPMTLQQKILFGCLFGYLILILLPSILPKTIGVIAFIDKIGPVGVVLFFIVGLCSIKVDNKPVIDFKEIIGRYVTWDVYFLVCMAMVISGALTGEGTGIKEFTIQALNPLLGDRSPIVFATILLLFSMTITNIANNGVMGVLLMPIIYTFASQNGANPVAITTAVIFALHMAILTPAASPYAAILIGNKEWVDPKDVLKYGGIIVISSFFLYLLIGMPLANLIY</sequence>
<feature type="transmembrane region" description="Helical" evidence="6">
    <location>
        <begin position="428"/>
        <end position="452"/>
    </location>
</feature>